<dbReference type="Proteomes" id="UP000006055">
    <property type="component" value="Chromosome"/>
</dbReference>
<evidence type="ECO:0000313" key="2">
    <source>
        <dbReference type="EMBL" id="AFM28156.1"/>
    </source>
</evidence>
<reference evidence="3" key="2">
    <citation type="submission" date="2012-06" db="EMBL/GenBank/DDBJ databases">
        <title>Complete sequence of chromosome of Desulfomonile tiedjei DSM 6799.</title>
        <authorList>
            <person name="Lucas S."/>
            <person name="Copeland A."/>
            <person name="Lapidus A."/>
            <person name="Glavina del Rio T."/>
            <person name="Dalin E."/>
            <person name="Tice H."/>
            <person name="Bruce D."/>
            <person name="Goodwin L."/>
            <person name="Pitluck S."/>
            <person name="Peters L."/>
            <person name="Ovchinnikova G."/>
            <person name="Zeytun A."/>
            <person name="Lu M."/>
            <person name="Kyrpides N."/>
            <person name="Mavromatis K."/>
            <person name="Ivanova N."/>
            <person name="Brettin T."/>
            <person name="Detter J.C."/>
            <person name="Han C."/>
            <person name="Larimer F."/>
            <person name="Land M."/>
            <person name="Hauser L."/>
            <person name="Markowitz V."/>
            <person name="Cheng J.-F."/>
            <person name="Hugenholtz P."/>
            <person name="Woyke T."/>
            <person name="Wu D."/>
            <person name="Spring S."/>
            <person name="Schroeder M."/>
            <person name="Brambilla E."/>
            <person name="Klenk H.-P."/>
            <person name="Eisen J.A."/>
        </authorList>
    </citation>
    <scope>NUCLEOTIDE SEQUENCE [LARGE SCALE GENOMIC DNA]</scope>
    <source>
        <strain evidence="3">ATCC 49306 / DSM 6799 / DCB-1</strain>
    </source>
</reference>
<protein>
    <submittedName>
        <fullName evidence="2">Uncharacterized protein</fullName>
    </submittedName>
</protein>
<gene>
    <name evidence="1" type="ordered locus">Desti_4390</name>
    <name evidence="2" type="ordered locus">Desti_5575</name>
</gene>
<dbReference type="EMBL" id="CP003360">
    <property type="protein sequence ID" value="AFM27022.1"/>
    <property type="molecule type" value="Genomic_DNA"/>
</dbReference>
<evidence type="ECO:0000313" key="1">
    <source>
        <dbReference type="EMBL" id="AFM27022.1"/>
    </source>
</evidence>
<organism evidence="2 3">
    <name type="scientific">Desulfomonile tiedjei (strain ATCC 49306 / DSM 6799 / DCB-1)</name>
    <dbReference type="NCBI Taxonomy" id="706587"/>
    <lineage>
        <taxon>Bacteria</taxon>
        <taxon>Pseudomonadati</taxon>
        <taxon>Thermodesulfobacteriota</taxon>
        <taxon>Desulfomonilia</taxon>
        <taxon>Desulfomonilales</taxon>
        <taxon>Desulfomonilaceae</taxon>
        <taxon>Desulfomonile</taxon>
    </lineage>
</organism>
<dbReference type="HOGENOM" id="CLU_2600391_0_0_7"/>
<sequence length="79" mass="9100">MSDDPKTFLTSGRFDYSLNVAQIRAKEAAIFDHDQGNPYGTGIQKAVEEFPRELGDPRIRLGYEQAYKETWEELEKDES</sequence>
<keyword evidence="3" id="KW-1185">Reference proteome</keyword>
<dbReference type="RefSeq" id="WP_014812140.1">
    <property type="nucleotide sequence ID" value="NC_018025.1"/>
</dbReference>
<name>I4CF15_DESTA</name>
<dbReference type="AlphaFoldDB" id="I4CF15"/>
<proteinExistence type="predicted"/>
<dbReference type="KEGG" id="dti:Desti_4390"/>
<accession>I4CF15</accession>
<reference evidence="2" key="1">
    <citation type="submission" date="2012-06" db="EMBL/GenBank/DDBJ databases">
        <title>Complete sequence of chromosome of Desulfomonile tiedjei DSM 6799.</title>
        <authorList>
            <consortium name="US DOE Joint Genome Institute (JGI-PGF)"/>
            <person name="Lucas S."/>
            <person name="Copeland A."/>
            <person name="Lapidus A."/>
            <person name="Glavina del Rio T."/>
            <person name="Dalin E."/>
            <person name="Tice H."/>
            <person name="Bruce D."/>
            <person name="Goodwin L."/>
            <person name="Pitluck S."/>
            <person name="Peters L."/>
            <person name="Ovchinnikova G."/>
            <person name="Zeytun A."/>
            <person name="Lu M."/>
            <person name="Kyrpides N."/>
            <person name="Mavromatis K."/>
            <person name="Ivanova N."/>
            <person name="Brettin T."/>
            <person name="Detter J.C."/>
            <person name="Han C."/>
            <person name="Larimer F."/>
            <person name="Land M."/>
            <person name="Hauser L."/>
            <person name="Markowitz V."/>
            <person name="Cheng J.-F."/>
            <person name="Hugenholtz P."/>
            <person name="Woyke T."/>
            <person name="Wu D."/>
            <person name="Spring S."/>
            <person name="Schroeder M."/>
            <person name="Brambilla E."/>
            <person name="Klenk H.-P."/>
            <person name="Eisen J.A."/>
        </authorList>
    </citation>
    <scope>NUCLEOTIDE SEQUENCE</scope>
    <source>
        <strain evidence="2">DSM 6799</strain>
    </source>
</reference>
<evidence type="ECO:0000313" key="3">
    <source>
        <dbReference type="Proteomes" id="UP000006055"/>
    </source>
</evidence>
<dbReference type="EMBL" id="CP003360">
    <property type="protein sequence ID" value="AFM28156.1"/>
    <property type="molecule type" value="Genomic_DNA"/>
</dbReference>
<dbReference type="KEGG" id="dti:Desti_5575"/>